<dbReference type="AlphaFoldDB" id="A0AAN7S551"/>
<gene>
    <name evidence="2" type="ORF">QYF61_023108</name>
</gene>
<organism evidence="2 3">
    <name type="scientific">Mycteria americana</name>
    <name type="common">Wood stork</name>
    <dbReference type="NCBI Taxonomy" id="33587"/>
    <lineage>
        <taxon>Eukaryota</taxon>
        <taxon>Metazoa</taxon>
        <taxon>Chordata</taxon>
        <taxon>Craniata</taxon>
        <taxon>Vertebrata</taxon>
        <taxon>Euteleostomi</taxon>
        <taxon>Archelosauria</taxon>
        <taxon>Archosauria</taxon>
        <taxon>Dinosauria</taxon>
        <taxon>Saurischia</taxon>
        <taxon>Theropoda</taxon>
        <taxon>Coelurosauria</taxon>
        <taxon>Aves</taxon>
        <taxon>Neognathae</taxon>
        <taxon>Neoaves</taxon>
        <taxon>Aequornithes</taxon>
        <taxon>Ciconiiformes</taxon>
        <taxon>Ciconiidae</taxon>
        <taxon>Mycteria</taxon>
    </lineage>
</organism>
<reference evidence="2 3" key="1">
    <citation type="journal article" date="2023" name="J. Hered.">
        <title>Chromosome-level genome of the wood stork (Mycteria americana) provides insight into avian chromosome evolution.</title>
        <authorList>
            <person name="Flamio R. Jr."/>
            <person name="Ramstad K.M."/>
        </authorList>
    </citation>
    <scope>NUCLEOTIDE SEQUENCE [LARGE SCALE GENOMIC DNA]</scope>
    <source>
        <strain evidence="2">JAX WOST 10</strain>
    </source>
</reference>
<evidence type="ECO:0008006" key="4">
    <source>
        <dbReference type="Google" id="ProtNLM"/>
    </source>
</evidence>
<dbReference type="PANTHER" id="PTHR33332">
    <property type="entry name" value="REVERSE TRANSCRIPTASE DOMAIN-CONTAINING PROTEIN"/>
    <property type="match status" value="1"/>
</dbReference>
<dbReference type="EMBL" id="JAUNZN010000001">
    <property type="protein sequence ID" value="KAK4832429.1"/>
    <property type="molecule type" value="Genomic_DNA"/>
</dbReference>
<dbReference type="Proteomes" id="UP001333110">
    <property type="component" value="Unassembled WGS sequence"/>
</dbReference>
<keyword evidence="3" id="KW-1185">Reference proteome</keyword>
<protein>
    <recommendedName>
        <fullName evidence="4">Reverse transcriptase</fullName>
    </recommendedName>
</protein>
<name>A0AAN7S551_MYCAM</name>
<evidence type="ECO:0000313" key="3">
    <source>
        <dbReference type="Proteomes" id="UP001333110"/>
    </source>
</evidence>
<evidence type="ECO:0000313" key="2">
    <source>
        <dbReference type="EMBL" id="KAK4832429.1"/>
    </source>
</evidence>
<comment type="caution">
    <text evidence="2">The sequence shown here is derived from an EMBL/GenBank/DDBJ whole genome shotgun (WGS) entry which is preliminary data.</text>
</comment>
<sequence>MRFNKAKCRVLHLGHNNPMQRYRLGEKWLESCLAEKDLGVLVAKKANSILACMRNSVASRTKEGIVPLYSALVRPHLKYCVQFWAPHHKKYIEVLERVQRRAMKLVKGLEHKSFEERLRELGLFSLEERRLRGDLITLYNYLKGGCNKVGVGLFSQVASSRTRGNDLNLHQGRFRLDIRKNFFTERVVKHLKGLPREVVESPSWRYLKICRHVQERHGPVGVGPEEGHKDDQGAGAPPLRGEAERVGYLKEAYRKDREGLFIRQCSDRTRGNDFKLRDGRFRLDIRKKFFTVRVVRHWNRLSREAVDASSLEVFKARLDGALSNLI</sequence>
<dbReference type="PRINTS" id="PR01345">
    <property type="entry name" value="CERVTRCPTASE"/>
</dbReference>
<accession>A0AAN7S551</accession>
<evidence type="ECO:0000256" key="1">
    <source>
        <dbReference type="SAM" id="MobiDB-lite"/>
    </source>
</evidence>
<proteinExistence type="predicted"/>
<feature type="region of interest" description="Disordered" evidence="1">
    <location>
        <begin position="218"/>
        <end position="240"/>
    </location>
</feature>